<dbReference type="PANTHER" id="PTHR42643">
    <property type="entry name" value="IONOTROPIC RECEPTOR 20A-RELATED"/>
    <property type="match status" value="1"/>
</dbReference>
<keyword evidence="11" id="KW-0407">Ion channel</keyword>
<evidence type="ECO:0000256" key="3">
    <source>
        <dbReference type="ARBA" id="ARBA00022475"/>
    </source>
</evidence>
<keyword evidence="10" id="KW-1071">Ligand-gated ion channel</keyword>
<evidence type="ECO:0000256" key="8">
    <source>
        <dbReference type="ARBA" id="ARBA00023170"/>
    </source>
</evidence>
<dbReference type="Gene3D" id="3.40.190.10">
    <property type="entry name" value="Periplasmic binding protein-like II"/>
    <property type="match status" value="2"/>
</dbReference>
<evidence type="ECO:0000256" key="5">
    <source>
        <dbReference type="ARBA" id="ARBA00022989"/>
    </source>
</evidence>
<evidence type="ECO:0000256" key="7">
    <source>
        <dbReference type="ARBA" id="ARBA00023136"/>
    </source>
</evidence>
<dbReference type="AlphaFoldDB" id="A0A8T0EXW7"/>
<reference evidence="14" key="2">
    <citation type="submission" date="2020-06" db="EMBL/GenBank/DDBJ databases">
        <authorList>
            <person name="Sheffer M."/>
        </authorList>
    </citation>
    <scope>NUCLEOTIDE SEQUENCE</scope>
</reference>
<keyword evidence="6" id="KW-0406">Ion transport</keyword>
<protein>
    <submittedName>
        <fullName evidence="14">Putative glutamate receptor like protein</fullName>
    </submittedName>
</protein>
<feature type="transmembrane region" description="Helical" evidence="12">
    <location>
        <begin position="578"/>
        <end position="600"/>
    </location>
</feature>
<evidence type="ECO:0000256" key="1">
    <source>
        <dbReference type="ARBA" id="ARBA00004651"/>
    </source>
</evidence>
<feature type="domain" description="Ionotropic glutamate receptor L-glutamate and glycine-binding" evidence="13">
    <location>
        <begin position="400"/>
        <end position="460"/>
    </location>
</feature>
<dbReference type="PANTHER" id="PTHR42643:SF24">
    <property type="entry name" value="IONOTROPIC RECEPTOR 60A"/>
    <property type="match status" value="1"/>
</dbReference>
<keyword evidence="5 12" id="KW-1133">Transmembrane helix</keyword>
<dbReference type="EMBL" id="JABXBU010001863">
    <property type="protein sequence ID" value="KAF8781458.1"/>
    <property type="molecule type" value="Genomic_DNA"/>
</dbReference>
<comment type="subcellular location">
    <subcellularLocation>
        <location evidence="1">Cell membrane</location>
        <topology evidence="1">Multi-pass membrane protein</topology>
    </subcellularLocation>
</comment>
<feature type="transmembrane region" description="Helical" evidence="12">
    <location>
        <begin position="364"/>
        <end position="382"/>
    </location>
</feature>
<keyword evidence="9" id="KW-0325">Glycoprotein</keyword>
<dbReference type="GO" id="GO:0005886">
    <property type="term" value="C:plasma membrane"/>
    <property type="evidence" value="ECO:0007669"/>
    <property type="project" value="UniProtKB-SubCell"/>
</dbReference>
<evidence type="ECO:0000256" key="4">
    <source>
        <dbReference type="ARBA" id="ARBA00022692"/>
    </source>
</evidence>
<dbReference type="InterPro" id="IPR019594">
    <property type="entry name" value="Glu/Gly-bd"/>
</dbReference>
<keyword evidence="7 12" id="KW-0472">Membrane</keyword>
<keyword evidence="8 14" id="KW-0675">Receptor</keyword>
<comment type="caution">
    <text evidence="14">The sequence shown here is derived from an EMBL/GenBank/DDBJ whole genome shotgun (WGS) entry which is preliminary data.</text>
</comment>
<evidence type="ECO:0000256" key="9">
    <source>
        <dbReference type="ARBA" id="ARBA00023180"/>
    </source>
</evidence>
<evidence type="ECO:0000256" key="10">
    <source>
        <dbReference type="ARBA" id="ARBA00023286"/>
    </source>
</evidence>
<keyword evidence="2" id="KW-0813">Transport</keyword>
<dbReference type="GO" id="GO:0015276">
    <property type="term" value="F:ligand-gated monoatomic ion channel activity"/>
    <property type="evidence" value="ECO:0007669"/>
    <property type="project" value="InterPro"/>
</dbReference>
<dbReference type="SUPFAM" id="SSF53850">
    <property type="entry name" value="Periplasmic binding protein-like II"/>
    <property type="match status" value="1"/>
</dbReference>
<evidence type="ECO:0000256" key="11">
    <source>
        <dbReference type="ARBA" id="ARBA00023303"/>
    </source>
</evidence>
<dbReference type="SMART" id="SM00918">
    <property type="entry name" value="Lig_chan-Glu_bd"/>
    <property type="match status" value="1"/>
</dbReference>
<evidence type="ECO:0000313" key="15">
    <source>
        <dbReference type="Proteomes" id="UP000807504"/>
    </source>
</evidence>
<proteinExistence type="predicted"/>
<evidence type="ECO:0000256" key="6">
    <source>
        <dbReference type="ARBA" id="ARBA00023065"/>
    </source>
</evidence>
<dbReference type="InterPro" id="IPR052192">
    <property type="entry name" value="Insect_Ionotropic_Sensory_Rcpt"/>
</dbReference>
<keyword evidence="3" id="KW-1003">Cell membrane</keyword>
<keyword evidence="4 12" id="KW-0812">Transmembrane</keyword>
<name>A0A8T0EXW7_ARGBR</name>
<evidence type="ECO:0000259" key="13">
    <source>
        <dbReference type="SMART" id="SM00918"/>
    </source>
</evidence>
<evidence type="ECO:0000313" key="14">
    <source>
        <dbReference type="EMBL" id="KAF8781458.1"/>
    </source>
</evidence>
<reference evidence="14" key="1">
    <citation type="journal article" date="2020" name="bioRxiv">
        <title>Chromosome-level reference genome of the European wasp spider Argiope bruennichi: a resource for studies on range expansion and evolutionary adaptation.</title>
        <authorList>
            <person name="Sheffer M.M."/>
            <person name="Hoppe A."/>
            <person name="Krehenwinkel H."/>
            <person name="Uhl G."/>
            <person name="Kuss A.W."/>
            <person name="Jensen L."/>
            <person name="Jensen C."/>
            <person name="Gillespie R.G."/>
            <person name="Hoff K.J."/>
            <person name="Prost S."/>
        </authorList>
    </citation>
    <scope>NUCLEOTIDE SEQUENCE</scope>
</reference>
<gene>
    <name evidence="14" type="ORF">HNY73_011849</name>
</gene>
<sequence>MESSLSIVASSTEIEIKAEKQTNANGKAVVTLEKLLEQYGDNGVKTFANGELHDPDRQTFIVDASRLLASVYDNLRGGFSEDELERYTDMVSTISHKYKDNPELVHQISNWRKSRKELIEISMSAANQLDKFIFVVNISRIIGSITEILNSLNLDIYQKCCSGITFYIYSISPRLGLIIEGALELAPHLRFMGFVSSLFEIMRSQVVINHVVKAMKKDKEMFQPLKEWFDETDEFEDSVKRLFPHGIDKEIIEGIEGALKDLGKEETIFAATILSNIKKDPMIFKDGKFLAKVFLFCRSDAAKQWYKRMVAGACPSELECDMLYFRTELQQLEGTDVDSGSKLEIGKCSVEQMENTVKNNSKSLLGRFILCCMSGMSIYYCYENIRAGSKHRVAIGEWTPFLKIKTEHGKVIMSGSLAEAFDTLARRVNFTYTLYRSEGDIWGTHSPDGSWTGMLGMLSRNEVDIALGPFTLTYGRWTSFRMSEPLYADDIEILVPVFEWKMSLFNILTVFNYEVWMFIFLSIILLLILMCLSDKCMHPESKIIDRFFKNLWSLIRTILLKGCVQRPDSYTRALLDTLWMLSTLVMSFYFSGMVLTYLFLRKTRQIDSLGDLAASKDIQPILEYQSSVYSTFRDSDSPVFSTLFKRVQQNPTQCILSFKNISRFGMDLVYSRSFAIITEGIALRNFLYERHKRGLPCNFRMAKTPVWGIRKVIAFNENLPQEWINRMDDV</sequence>
<dbReference type="Pfam" id="PF10613">
    <property type="entry name" value="Lig_chan-Glu_bd"/>
    <property type="match status" value="1"/>
</dbReference>
<organism evidence="14 15">
    <name type="scientific">Argiope bruennichi</name>
    <name type="common">Wasp spider</name>
    <name type="synonym">Aranea bruennichi</name>
    <dbReference type="NCBI Taxonomy" id="94029"/>
    <lineage>
        <taxon>Eukaryota</taxon>
        <taxon>Metazoa</taxon>
        <taxon>Ecdysozoa</taxon>
        <taxon>Arthropoda</taxon>
        <taxon>Chelicerata</taxon>
        <taxon>Arachnida</taxon>
        <taxon>Araneae</taxon>
        <taxon>Araneomorphae</taxon>
        <taxon>Entelegynae</taxon>
        <taxon>Araneoidea</taxon>
        <taxon>Araneidae</taxon>
        <taxon>Argiope</taxon>
    </lineage>
</organism>
<accession>A0A8T0EXW7</accession>
<evidence type="ECO:0000256" key="2">
    <source>
        <dbReference type="ARBA" id="ARBA00022448"/>
    </source>
</evidence>
<evidence type="ECO:0000256" key="12">
    <source>
        <dbReference type="SAM" id="Phobius"/>
    </source>
</evidence>
<keyword evidence="15" id="KW-1185">Reference proteome</keyword>
<dbReference type="Proteomes" id="UP000807504">
    <property type="component" value="Unassembled WGS sequence"/>
</dbReference>
<feature type="transmembrane region" description="Helical" evidence="12">
    <location>
        <begin position="510"/>
        <end position="530"/>
    </location>
</feature>